<evidence type="ECO:0000313" key="3">
    <source>
        <dbReference type="EMBL" id="OAX85590.1"/>
    </source>
</evidence>
<keyword evidence="4" id="KW-1185">Reference proteome</keyword>
<comment type="subcellular location">
    <subcellularLocation>
        <location evidence="1">Nucleus</location>
    </subcellularLocation>
</comment>
<dbReference type="EMBL" id="LGUA01000001">
    <property type="protein sequence ID" value="OAX85590.1"/>
    <property type="molecule type" value="Genomic_DNA"/>
</dbReference>
<dbReference type="PANTHER" id="PTHR37534">
    <property type="entry name" value="TRANSCRIPTIONAL ACTIVATOR PROTEIN UGA3"/>
    <property type="match status" value="1"/>
</dbReference>
<dbReference type="OrthoDB" id="3431704at2759"/>
<evidence type="ECO:0000256" key="2">
    <source>
        <dbReference type="ARBA" id="ARBA00023242"/>
    </source>
</evidence>
<dbReference type="Proteomes" id="UP000091918">
    <property type="component" value="Unassembled WGS sequence"/>
</dbReference>
<organism evidence="3 4">
    <name type="scientific">Emergomyces africanus</name>
    <dbReference type="NCBI Taxonomy" id="1955775"/>
    <lineage>
        <taxon>Eukaryota</taxon>
        <taxon>Fungi</taxon>
        <taxon>Dikarya</taxon>
        <taxon>Ascomycota</taxon>
        <taxon>Pezizomycotina</taxon>
        <taxon>Eurotiomycetes</taxon>
        <taxon>Eurotiomycetidae</taxon>
        <taxon>Onygenales</taxon>
        <taxon>Ajellomycetaceae</taxon>
        <taxon>Emergomyces</taxon>
    </lineage>
</organism>
<protein>
    <submittedName>
        <fullName evidence="3">Uncharacterized protein</fullName>
    </submittedName>
</protein>
<keyword evidence="2" id="KW-0539">Nucleus</keyword>
<comment type="caution">
    <text evidence="3">The sequence shown here is derived from an EMBL/GenBank/DDBJ whole genome shotgun (WGS) entry which is preliminary data.</text>
</comment>
<sequence length="277" mass="30669">MPPPFGKTYDGTNPLQFHLDSTIPTAGSDLRAEFWREWHVLRQRLESWHLQLPTGHGAAAAAAAAAAEDSVTVTTPYPNLHSLYSPLTPAHSSPTNLSDLSNISESFRYSALLYLERLASPHLPSSHPRIQGLVYTSLHYISAVKSDVYLLWPLFVTGAECTLDAHRALIRRHCSDIQKDSGFINNLASLELLEKIWAADSSGWKSGKQLSSPATTFADVKESSSSRYPDGWDNADARAVDGEVLEFMAQKVPVGGEAFKWRKIIDMEASDWEYIVV</sequence>
<dbReference type="GO" id="GO:0005634">
    <property type="term" value="C:nucleus"/>
    <property type="evidence" value="ECO:0007669"/>
    <property type="project" value="UniProtKB-SubCell"/>
</dbReference>
<evidence type="ECO:0000313" key="4">
    <source>
        <dbReference type="Proteomes" id="UP000091918"/>
    </source>
</evidence>
<evidence type="ECO:0000256" key="1">
    <source>
        <dbReference type="ARBA" id="ARBA00004123"/>
    </source>
</evidence>
<dbReference type="PANTHER" id="PTHR37534:SF46">
    <property type="entry name" value="ZN(II)2CYS6 TRANSCRIPTION FACTOR (EUROFUNG)"/>
    <property type="match status" value="1"/>
</dbReference>
<dbReference type="Pfam" id="PF11951">
    <property type="entry name" value="Fungal_trans_2"/>
    <property type="match status" value="1"/>
</dbReference>
<proteinExistence type="predicted"/>
<accession>A0A1B7P977</accession>
<gene>
    <name evidence="3" type="ORF">ACJ72_00004</name>
</gene>
<dbReference type="AlphaFoldDB" id="A0A1B7P977"/>
<name>A0A1B7P977_9EURO</name>
<dbReference type="InterPro" id="IPR021858">
    <property type="entry name" value="Fun_TF"/>
</dbReference>
<reference evidence="3 4" key="1">
    <citation type="submission" date="2015-07" db="EMBL/GenBank/DDBJ databases">
        <title>Emmonsia species relationships and genome sequence.</title>
        <authorList>
            <person name="Cuomo C.A."/>
            <person name="Schwartz I.S."/>
            <person name="Kenyon C."/>
            <person name="de Hoog G.S."/>
            <person name="Govender N.P."/>
            <person name="Botha A."/>
            <person name="Moreno L."/>
            <person name="de Vries M."/>
            <person name="Munoz J.F."/>
            <person name="Stielow J.B."/>
        </authorList>
    </citation>
    <scope>NUCLEOTIDE SEQUENCE [LARGE SCALE GENOMIC DNA]</scope>
    <source>
        <strain evidence="3 4">CBS 136260</strain>
    </source>
</reference>